<evidence type="ECO:0000256" key="2">
    <source>
        <dbReference type="ARBA" id="ARBA00022448"/>
    </source>
</evidence>
<keyword evidence="8" id="KW-0732">Signal</keyword>
<keyword evidence="11" id="KW-1185">Reference proteome</keyword>
<dbReference type="Pfam" id="PF07715">
    <property type="entry name" value="Plug"/>
    <property type="match status" value="1"/>
</dbReference>
<dbReference type="SUPFAM" id="SSF56935">
    <property type="entry name" value="Porins"/>
    <property type="match status" value="1"/>
</dbReference>
<feature type="signal peptide" evidence="8">
    <location>
        <begin position="1"/>
        <end position="22"/>
    </location>
</feature>
<keyword evidence="3 7" id="KW-1134">Transmembrane beta strand</keyword>
<dbReference type="EMBL" id="QRAO01000001">
    <property type="protein sequence ID" value="RDK89267.1"/>
    <property type="molecule type" value="Genomic_DNA"/>
</dbReference>
<dbReference type="SUPFAM" id="SSF49464">
    <property type="entry name" value="Carboxypeptidase regulatory domain-like"/>
    <property type="match status" value="1"/>
</dbReference>
<dbReference type="Gene3D" id="2.40.170.20">
    <property type="entry name" value="TonB-dependent receptor, beta-barrel domain"/>
    <property type="match status" value="1"/>
</dbReference>
<gene>
    <name evidence="10" type="ORF">C8D94_1011153</name>
</gene>
<dbReference type="NCBIfam" id="TIGR04056">
    <property type="entry name" value="OMP_RagA_SusC"/>
    <property type="match status" value="1"/>
</dbReference>
<evidence type="ECO:0000256" key="4">
    <source>
        <dbReference type="ARBA" id="ARBA00022692"/>
    </source>
</evidence>
<evidence type="ECO:0000313" key="10">
    <source>
        <dbReference type="EMBL" id="RDK89267.1"/>
    </source>
</evidence>
<proteinExistence type="inferred from homology"/>
<keyword evidence="6 7" id="KW-0998">Cell outer membrane</keyword>
<dbReference type="AlphaFoldDB" id="A0A370QLL1"/>
<dbReference type="GO" id="GO:0009279">
    <property type="term" value="C:cell outer membrane"/>
    <property type="evidence" value="ECO:0007669"/>
    <property type="project" value="UniProtKB-SubCell"/>
</dbReference>
<dbReference type="Proteomes" id="UP000255317">
    <property type="component" value="Unassembled WGS sequence"/>
</dbReference>
<dbReference type="Gene3D" id="2.170.130.10">
    <property type="entry name" value="TonB-dependent receptor, plug domain"/>
    <property type="match status" value="1"/>
</dbReference>
<dbReference type="RefSeq" id="WP_115122891.1">
    <property type="nucleotide sequence ID" value="NZ_QRAO01000001.1"/>
</dbReference>
<dbReference type="InterPro" id="IPR036942">
    <property type="entry name" value="Beta-barrel_TonB_sf"/>
</dbReference>
<dbReference type="OrthoDB" id="9768177at2"/>
<dbReference type="InterPro" id="IPR037066">
    <property type="entry name" value="Plug_dom_sf"/>
</dbReference>
<keyword evidence="4 7" id="KW-0812">Transmembrane</keyword>
<accession>A0A370QLL1</accession>
<comment type="caution">
    <text evidence="10">The sequence shown here is derived from an EMBL/GenBank/DDBJ whole genome shotgun (WGS) entry which is preliminary data.</text>
</comment>
<organism evidence="10 11">
    <name type="scientific">Marinirhabdus gelatinilytica</name>
    <dbReference type="NCBI Taxonomy" id="1703343"/>
    <lineage>
        <taxon>Bacteria</taxon>
        <taxon>Pseudomonadati</taxon>
        <taxon>Bacteroidota</taxon>
        <taxon>Flavobacteriia</taxon>
        <taxon>Flavobacteriales</taxon>
        <taxon>Flavobacteriaceae</taxon>
    </lineage>
</organism>
<dbReference type="InterPro" id="IPR012910">
    <property type="entry name" value="Plug_dom"/>
</dbReference>
<sequence>MRTKFSGILTLLLALVVQLTFAQEKTISGTVTDNTGLPLPGVNIVVKGTTNGTQSDFDGNYSIQASVGQTLVYSYVGFKTTERPVTAATSNISFQMEEDAQALEEVVVTGYGIAREKKALGYAVSTINAEEIENKPEADVVRSLTGKVAGVQITATGGATGSGTNFIIRSKSSINGDNQPLFVVDGVPFDASTNQQTGFDGGNSITNSRFLDLDPNNIETVRILKGLSAAVLYGQQGRNGVVLITTKSGSKKDLNKKFEVSVASSVYAVEIANFADYQNTYGQGSDNTPNPGFVGNWGGRFDDNLTIAHPLSNEFGDVFPQFDGLEIPYTAAEDNVFDFFRTGLGQSMSVNVAGSPGDGGNSRFNVNFGYATEDGYIRNNGLTRYNLSLGGSTQLSNKFSFNATANFSNLRTNTPPIAANNAFGSISVFTRTLFIPRNLDLGNLPFENPLDNSSVYYRSDQTNPYWLLNYAGTEQKTNRFYGQFSTNYQISDVASLSYRFGLDTYTENQEFRVSRGANDDATNPAGAFGAYVDAYREGYLRTTSGTNFIFDHNLSFSLSNIDISDKLNFSSSIGFNARRDTYEQFGLVSIGQVVFNFANHNNFSRPDGIPEFAQNTDPITGGRNLDFRTERNILGAFGEMILDYDNFLYLTISGRNDWASTVESENRSLFYPGVSLSFTPTSLDGFGSSEGIGLLKFRGSFGTSARFPGVYGTRLALSSNPLAFTDAQGNAVVTNTLPTIRPNRDLQPELQQEIEAGIEAELFKRRVTVDATVYKRIITDQIVLRPLATSTGFSFINDNIAESQIEGLELGVNFSPIQNENFTWSVRTNFTAYENEVTDLGGIEPFAFAGFTGLGNYASEGEALGVIKGSYATRIDPTNATEENPLGLGVEGRLLINPNDGKIINSDDLGLDIETVGDPNPDWNSTVINSFTYKGLTLSAQVEYQHGGDIYSQTANQYYRRGVTTVNVDNREGSFIIPGILANPGTGEPLTDGNGDFIENTIQIGANDVYFINLVDPTGQGIYDASHLRLREVSLTYSLDKKLLERTPFGNVSLSLAGQNLWFKAFNIPDAFNIDPEALSTGVGNGQGLDFQTGPTTKRYAFTIKATF</sequence>
<dbReference type="InterPro" id="IPR023996">
    <property type="entry name" value="TonB-dep_OMP_SusC/RagA"/>
</dbReference>
<feature type="chain" id="PRO_5016612538" evidence="8">
    <location>
        <begin position="23"/>
        <end position="1108"/>
    </location>
</feature>
<dbReference type="InterPro" id="IPR039426">
    <property type="entry name" value="TonB-dep_rcpt-like"/>
</dbReference>
<evidence type="ECO:0000259" key="9">
    <source>
        <dbReference type="Pfam" id="PF07715"/>
    </source>
</evidence>
<dbReference type="Gene3D" id="2.60.40.1120">
    <property type="entry name" value="Carboxypeptidase-like, regulatory domain"/>
    <property type="match status" value="1"/>
</dbReference>
<protein>
    <submittedName>
        <fullName evidence="10">TonB-linked SusC/RagA family outer membrane protein</fullName>
    </submittedName>
</protein>
<name>A0A370QLL1_9FLAO</name>
<evidence type="ECO:0000256" key="8">
    <source>
        <dbReference type="SAM" id="SignalP"/>
    </source>
</evidence>
<comment type="similarity">
    <text evidence="7">Belongs to the TonB-dependent receptor family.</text>
</comment>
<evidence type="ECO:0000313" key="11">
    <source>
        <dbReference type="Proteomes" id="UP000255317"/>
    </source>
</evidence>
<evidence type="ECO:0000256" key="6">
    <source>
        <dbReference type="ARBA" id="ARBA00023237"/>
    </source>
</evidence>
<evidence type="ECO:0000256" key="5">
    <source>
        <dbReference type="ARBA" id="ARBA00023136"/>
    </source>
</evidence>
<keyword evidence="5 7" id="KW-0472">Membrane</keyword>
<keyword evidence="2 7" id="KW-0813">Transport</keyword>
<evidence type="ECO:0000256" key="7">
    <source>
        <dbReference type="PROSITE-ProRule" id="PRU01360"/>
    </source>
</evidence>
<dbReference type="PROSITE" id="PS52016">
    <property type="entry name" value="TONB_DEPENDENT_REC_3"/>
    <property type="match status" value="1"/>
</dbReference>
<evidence type="ECO:0000256" key="1">
    <source>
        <dbReference type="ARBA" id="ARBA00004571"/>
    </source>
</evidence>
<evidence type="ECO:0000256" key="3">
    <source>
        <dbReference type="ARBA" id="ARBA00022452"/>
    </source>
</evidence>
<feature type="domain" description="TonB-dependent receptor plug" evidence="9">
    <location>
        <begin position="118"/>
        <end position="241"/>
    </location>
</feature>
<dbReference type="Pfam" id="PF13715">
    <property type="entry name" value="CarbopepD_reg_2"/>
    <property type="match status" value="1"/>
</dbReference>
<reference evidence="10 11" key="1">
    <citation type="submission" date="2018-07" db="EMBL/GenBank/DDBJ databases">
        <title>Genomic Encyclopedia of Type Strains, Phase IV (KMG-IV): sequencing the most valuable type-strain genomes for metagenomic binning, comparative biology and taxonomic classification.</title>
        <authorList>
            <person name="Goeker M."/>
        </authorList>
    </citation>
    <scope>NUCLEOTIDE SEQUENCE [LARGE SCALE GENOMIC DNA]</scope>
    <source>
        <strain evidence="10 11">DSM 101478</strain>
    </source>
</reference>
<dbReference type="InterPro" id="IPR008969">
    <property type="entry name" value="CarboxyPept-like_regulatory"/>
</dbReference>
<comment type="subcellular location">
    <subcellularLocation>
        <location evidence="1 7">Cell outer membrane</location>
        <topology evidence="1 7">Multi-pass membrane protein</topology>
    </subcellularLocation>
</comment>